<dbReference type="RefSeq" id="WP_068141841.1">
    <property type="nucleotide sequence ID" value="NZ_AP014924.1"/>
</dbReference>
<dbReference type="AlphaFoldDB" id="A0A0K2SLB4"/>
<feature type="chain" id="PRO_5005487021" evidence="1">
    <location>
        <begin position="25"/>
        <end position="425"/>
    </location>
</feature>
<evidence type="ECO:0000256" key="1">
    <source>
        <dbReference type="SAM" id="SignalP"/>
    </source>
</evidence>
<protein>
    <submittedName>
        <fullName evidence="2">Extracellular solute-binding protein family 1</fullName>
    </submittedName>
</protein>
<dbReference type="PATRIC" id="fig|1555112.3.peg.2104"/>
<dbReference type="Proteomes" id="UP000065807">
    <property type="component" value="Chromosome"/>
</dbReference>
<gene>
    <name evidence="2" type="ORF">LIP_2067</name>
</gene>
<dbReference type="OrthoDB" id="9808332at2"/>
<dbReference type="Gene3D" id="3.40.190.10">
    <property type="entry name" value="Periplasmic binding protein-like II"/>
    <property type="match status" value="2"/>
</dbReference>
<evidence type="ECO:0000313" key="3">
    <source>
        <dbReference type="Proteomes" id="UP000065807"/>
    </source>
</evidence>
<dbReference type="EMBL" id="AP014924">
    <property type="protein sequence ID" value="BAS27908.1"/>
    <property type="molecule type" value="Genomic_DNA"/>
</dbReference>
<dbReference type="SUPFAM" id="SSF53850">
    <property type="entry name" value="Periplasmic binding protein-like II"/>
    <property type="match status" value="1"/>
</dbReference>
<reference evidence="3" key="2">
    <citation type="journal article" date="2016" name="Int. J. Syst. Evol. Microbiol.">
        <title>Complete genome sequence and cell structure of Limnochorda pilosa, a Gram-negative spore-former within the phylum Firmicutes.</title>
        <authorList>
            <person name="Watanabe M."/>
            <person name="Kojima H."/>
            <person name="Fukui M."/>
        </authorList>
    </citation>
    <scope>NUCLEOTIDE SEQUENCE [LARGE SCALE GENOMIC DNA]</scope>
    <source>
        <strain evidence="3">HC45</strain>
    </source>
</reference>
<accession>A0A0K2SLB4</accession>
<dbReference type="KEGG" id="lpil:LIP_2067"/>
<dbReference type="STRING" id="1555112.LIP_2067"/>
<reference evidence="3" key="1">
    <citation type="submission" date="2015-07" db="EMBL/GenBank/DDBJ databases">
        <title>Complete genome sequence and phylogenetic analysis of Limnochorda pilosa.</title>
        <authorList>
            <person name="Watanabe M."/>
            <person name="Kojima H."/>
            <person name="Fukui M."/>
        </authorList>
    </citation>
    <scope>NUCLEOTIDE SEQUENCE [LARGE SCALE GENOMIC DNA]</scope>
    <source>
        <strain evidence="3">HC45</strain>
    </source>
</reference>
<dbReference type="PANTHER" id="PTHR43649">
    <property type="entry name" value="ARABINOSE-BINDING PROTEIN-RELATED"/>
    <property type="match status" value="1"/>
</dbReference>
<sequence>MARRLWLAALALTLVTALMVPAAAAERITVIMPRHEMDLVGLWEKQTREFEQETGVEVEFIQLSWDEVANKVLTDLAAGGGTYDVIEFDNGWVAKFAEAGWVEPLDPYASDAYLESLLPGLVGTFSRNGQVLGIPWNNDTRFFFYNARMLAEARIDAPPRTWDEVAVQARRLKEAGVVTYPIAEYWNQEWALGNSFAFYLYSFGADYFDETGKITIDKPQGVQALRFMVDMLRQEKLVHPSSVTLSQEAAADLFYQGQAAFLFQGPPVTYNYANDPQRSRVVGEVRAASWLPALDAQSRVTLTLPEAFAIPKSSRHKEAAWRYIQYMISQEKDRERAETLGSLPLFRSLYTDPQLLARYPYWKQFGEQSERARPLPQVEWYDELVQTTIVSVQRALLGLATPEQAAGEIAAFLDGQEVDGVGLTR</sequence>
<dbReference type="PANTHER" id="PTHR43649:SF12">
    <property type="entry name" value="DIACETYLCHITOBIOSE BINDING PROTEIN DASA"/>
    <property type="match status" value="1"/>
</dbReference>
<dbReference type="Pfam" id="PF01547">
    <property type="entry name" value="SBP_bac_1"/>
    <property type="match status" value="1"/>
</dbReference>
<dbReference type="CDD" id="cd13585">
    <property type="entry name" value="PBP2_TMBP_like"/>
    <property type="match status" value="1"/>
</dbReference>
<evidence type="ECO:0000313" key="2">
    <source>
        <dbReference type="EMBL" id="BAS27908.1"/>
    </source>
</evidence>
<keyword evidence="3" id="KW-1185">Reference proteome</keyword>
<dbReference type="InterPro" id="IPR006059">
    <property type="entry name" value="SBP"/>
</dbReference>
<name>A0A0K2SLB4_LIMPI</name>
<proteinExistence type="predicted"/>
<keyword evidence="1" id="KW-0732">Signal</keyword>
<organism evidence="2 3">
    <name type="scientific">Limnochorda pilosa</name>
    <dbReference type="NCBI Taxonomy" id="1555112"/>
    <lineage>
        <taxon>Bacteria</taxon>
        <taxon>Bacillati</taxon>
        <taxon>Bacillota</taxon>
        <taxon>Limnochordia</taxon>
        <taxon>Limnochordales</taxon>
        <taxon>Limnochordaceae</taxon>
        <taxon>Limnochorda</taxon>
    </lineage>
</organism>
<dbReference type="InterPro" id="IPR050490">
    <property type="entry name" value="Bact_solute-bd_prot1"/>
</dbReference>
<feature type="signal peptide" evidence="1">
    <location>
        <begin position="1"/>
        <end position="24"/>
    </location>
</feature>